<dbReference type="InterPro" id="IPR013237">
    <property type="entry name" value="Phage_T7_Gp4_N"/>
</dbReference>
<sequence>MSPIQAADVRSAIRQTGWLAVLSALAGDVLGPALQQPGRHVPCPVHGPRPGSHRGDGFRLFADVDATGGGICATCGAFPDGLALLQWLFGWSFPEALRQTAGVFGLTGGRLVPVPITARPAQRLTHSIDPGKATIALHRLWAEALPPQHPHAAPLRCYLAGRGLDAAGLDARVIRLHPALPYWSWDVHGKPQCLGRFPAMLARVCSADGRAVSLHRTYLRADGAGKAPVVAPKKLMPHAGTATLAGGAIRLCRAETTLGVAEGIETALAVQAMTGEPVWACSSATLLARFQPPARIERLTLWADKDRSGAGLTAAEALRDRLADRCLVRIALPAAPIPADAKGIDWADVWLQRNPFCQAIAA</sequence>
<dbReference type="GO" id="GO:0004386">
    <property type="term" value="F:helicase activity"/>
    <property type="evidence" value="ECO:0007669"/>
    <property type="project" value="InterPro"/>
</dbReference>
<feature type="domain" description="DNA primase/helicase Gp4 N-terminal Bacteriophage T7-like" evidence="1">
    <location>
        <begin position="38"/>
        <end position="82"/>
    </location>
</feature>
<dbReference type="InterPro" id="IPR055570">
    <property type="entry name" value="DUF7146"/>
</dbReference>
<protein>
    <recommendedName>
        <fullName evidence="1">DNA primase/helicase Gp4 N-terminal Bacteriophage T7-like domain-containing protein</fullName>
    </recommendedName>
</protein>
<dbReference type="CDD" id="cd01029">
    <property type="entry name" value="TOPRIM_primases"/>
    <property type="match status" value="1"/>
</dbReference>
<proteinExistence type="predicted"/>
<dbReference type="Pfam" id="PF08273">
    <property type="entry name" value="Zn_Ribbon_Prim"/>
    <property type="match status" value="1"/>
</dbReference>
<gene>
    <name evidence="2" type="ORF">F2Q65_14780</name>
</gene>
<dbReference type="Pfam" id="PF23639">
    <property type="entry name" value="DUF7146"/>
    <property type="match status" value="1"/>
</dbReference>
<name>A0A5M8FFQ0_9GAMM</name>
<dbReference type="InterPro" id="IPR006171">
    <property type="entry name" value="TOPRIM_dom"/>
</dbReference>
<dbReference type="GO" id="GO:0008270">
    <property type="term" value="F:zinc ion binding"/>
    <property type="evidence" value="ECO:0007669"/>
    <property type="project" value="InterPro"/>
</dbReference>
<dbReference type="OrthoDB" id="8967890at2"/>
<dbReference type="SMART" id="SM00778">
    <property type="entry name" value="Prim_Zn_Ribbon"/>
    <property type="match status" value="1"/>
</dbReference>
<keyword evidence="3" id="KW-1185">Reference proteome</keyword>
<evidence type="ECO:0000313" key="3">
    <source>
        <dbReference type="Proteomes" id="UP000322981"/>
    </source>
</evidence>
<accession>A0A5M8FFQ0</accession>
<dbReference type="RefSeq" id="WP_150094180.1">
    <property type="nucleotide sequence ID" value="NZ_VWXX01000029.1"/>
</dbReference>
<organism evidence="2 3">
    <name type="scientific">Thiohalocapsa marina</name>
    <dbReference type="NCBI Taxonomy" id="424902"/>
    <lineage>
        <taxon>Bacteria</taxon>
        <taxon>Pseudomonadati</taxon>
        <taxon>Pseudomonadota</taxon>
        <taxon>Gammaproteobacteria</taxon>
        <taxon>Chromatiales</taxon>
        <taxon>Chromatiaceae</taxon>
        <taxon>Thiohalocapsa</taxon>
    </lineage>
</organism>
<reference evidence="2 3" key="1">
    <citation type="submission" date="2019-09" db="EMBL/GenBank/DDBJ databases">
        <title>Whole-genome sequence of the purple sulfur bacterium Thiohalocapsa marina DSM 19078.</title>
        <authorList>
            <person name="Kyndt J.A."/>
            <person name="Meyer T.E."/>
        </authorList>
    </citation>
    <scope>NUCLEOTIDE SEQUENCE [LARGE SCALE GENOMIC DNA]</scope>
    <source>
        <strain evidence="2 3">DSM 19078</strain>
    </source>
</reference>
<dbReference type="InterPro" id="IPR034154">
    <property type="entry name" value="TOPRIM_DnaG/twinkle"/>
</dbReference>
<comment type="caution">
    <text evidence="2">The sequence shown here is derived from an EMBL/GenBank/DDBJ whole genome shotgun (WGS) entry which is preliminary data.</text>
</comment>
<evidence type="ECO:0000259" key="1">
    <source>
        <dbReference type="SMART" id="SM00778"/>
    </source>
</evidence>
<dbReference type="Proteomes" id="UP000322981">
    <property type="component" value="Unassembled WGS sequence"/>
</dbReference>
<dbReference type="AlphaFoldDB" id="A0A5M8FFQ0"/>
<dbReference type="SUPFAM" id="SSF57783">
    <property type="entry name" value="Zinc beta-ribbon"/>
    <property type="match status" value="1"/>
</dbReference>
<dbReference type="EMBL" id="VWXX01000029">
    <property type="protein sequence ID" value="KAA6183703.1"/>
    <property type="molecule type" value="Genomic_DNA"/>
</dbReference>
<dbReference type="Pfam" id="PF13362">
    <property type="entry name" value="Toprim_3"/>
    <property type="match status" value="1"/>
</dbReference>
<evidence type="ECO:0000313" key="2">
    <source>
        <dbReference type="EMBL" id="KAA6183703.1"/>
    </source>
</evidence>